<dbReference type="Gene3D" id="2.40.30.10">
    <property type="entry name" value="Translation factors"/>
    <property type="match status" value="1"/>
</dbReference>
<dbReference type="AlphaFoldDB" id="A0A1H3D9A5"/>
<feature type="domain" description="FAD-binding FR-type" evidence="2">
    <location>
        <begin position="360"/>
        <end position="491"/>
    </location>
</feature>
<dbReference type="EMBL" id="FNNB01000010">
    <property type="protein sequence ID" value="SDX62975.1"/>
    <property type="molecule type" value="Genomic_DNA"/>
</dbReference>
<dbReference type="SUPFAM" id="SSF52343">
    <property type="entry name" value="Ferredoxin reductase-like, C-terminal NADP-linked domain"/>
    <property type="match status" value="1"/>
</dbReference>
<dbReference type="SUPFAM" id="SSF50475">
    <property type="entry name" value="FMN-binding split barrel"/>
    <property type="match status" value="2"/>
</dbReference>
<evidence type="ECO:0000313" key="3">
    <source>
        <dbReference type="EMBL" id="SDX62975.1"/>
    </source>
</evidence>
<dbReference type="InterPro" id="IPR012349">
    <property type="entry name" value="Split_barrel_FMN-bd"/>
</dbReference>
<dbReference type="PANTHER" id="PTHR42815:SF2">
    <property type="entry name" value="FAD-BINDING, PUTATIVE (AFU_ORTHOLOGUE AFUA_6G07600)-RELATED"/>
    <property type="match status" value="1"/>
</dbReference>
<dbReference type="SUPFAM" id="SSF63380">
    <property type="entry name" value="Riboflavin synthase domain-like"/>
    <property type="match status" value="1"/>
</dbReference>
<gene>
    <name evidence="3" type="ORF">SAMN04488041_11019</name>
</gene>
<protein>
    <submittedName>
        <fullName evidence="3">Oxidoreductase NAD-binding domain-containing protein</fullName>
    </submittedName>
</protein>
<evidence type="ECO:0000259" key="2">
    <source>
        <dbReference type="PROSITE" id="PS51384"/>
    </source>
</evidence>
<dbReference type="InterPro" id="IPR017927">
    <property type="entry name" value="FAD-bd_FR_type"/>
</dbReference>
<dbReference type="Gene3D" id="3.40.50.80">
    <property type="entry name" value="Nucleotide-binding domain of ferredoxin-NADP reductase (FNR) module"/>
    <property type="match status" value="1"/>
</dbReference>
<dbReference type="Proteomes" id="UP000183076">
    <property type="component" value="Unassembled WGS sequence"/>
</dbReference>
<feature type="compositionally biased region" description="Basic and acidic residues" evidence="1">
    <location>
        <begin position="9"/>
        <end position="20"/>
    </location>
</feature>
<proteinExistence type="predicted"/>
<dbReference type="InterPro" id="IPR017938">
    <property type="entry name" value="Riboflavin_synthase-like_b-brl"/>
</dbReference>
<sequence length="656" mass="71957">MAQIHKSHKGELRLQERRNTPKEMISSIPQYIAPDMPQQHADFFAELPYLPLATLDHDGRPWVSLLVTRSESDPSVDIKISDQNTMEVVAESNPYDPFARALIQNPIAGHAQKLFAGVGVDFSNRRRNKIAGQISAASVEESGKISLHLASDQHLGNCPKYITVRELAYEKRSAGLVYDSFETHTAALPDAAKAVVDQASTVFLATKHIADEASSGIKTDMGVNHRGGAPGFTRIYEDANGDDITTYLVLPDHSGNRFYQSLGNIETDPQVGLVFPDFTTGSVLYITGDAENLLDDDAEALIPRVSLLTRIKVTGAVFVKDGLNLKLTSQEQFSPYNPPVKLLRREMQEMGHVLVAHETETPITATLASTETLSESIKTFNFELSQPVSTPLPGGFGVFDFSNLLGSGYSHMNEANPQLVNEDYVRTWTISNTPVFDPGSNEFAATNQVSVTVKRKPGGLMSNVLHANAYKLIEQRLPVEFKGSGAGFTCFMPGTQNAPPSVSSKMLWIAGGVGITPFMAMWDGILQLANAHPQTTTDIVLLFSGHGDDIKVLKHFVRQIGPGPANVKLRIVAFQSIGDDTLVAKSAREDLCLAFSEDALQIKERRARVEDIQSISALDKREVYMCGPDALMRWSEATLSTLNVEDGRRHRESFIF</sequence>
<dbReference type="Gene3D" id="2.30.110.10">
    <property type="entry name" value="Electron Transport, Fmn-binding Protein, Chain A"/>
    <property type="match status" value="1"/>
</dbReference>
<evidence type="ECO:0000256" key="1">
    <source>
        <dbReference type="SAM" id="MobiDB-lite"/>
    </source>
</evidence>
<name>A0A1H3D9A5_9RHOB</name>
<evidence type="ECO:0000313" key="4">
    <source>
        <dbReference type="Proteomes" id="UP000183076"/>
    </source>
</evidence>
<dbReference type="InterPro" id="IPR039261">
    <property type="entry name" value="FNR_nucleotide-bd"/>
</dbReference>
<organism evidence="3 4">
    <name type="scientific">Sulfitobacter pontiacus</name>
    <dbReference type="NCBI Taxonomy" id="60137"/>
    <lineage>
        <taxon>Bacteria</taxon>
        <taxon>Pseudomonadati</taxon>
        <taxon>Pseudomonadota</taxon>
        <taxon>Alphaproteobacteria</taxon>
        <taxon>Rhodobacterales</taxon>
        <taxon>Roseobacteraceae</taxon>
        <taxon>Sulfitobacter</taxon>
    </lineage>
</organism>
<feature type="region of interest" description="Disordered" evidence="1">
    <location>
        <begin position="1"/>
        <end position="20"/>
    </location>
</feature>
<dbReference type="GeneID" id="94022494"/>
<dbReference type="STRING" id="60137.SAMN04488041_11019"/>
<dbReference type="PROSITE" id="PS51384">
    <property type="entry name" value="FAD_FR"/>
    <property type="match status" value="1"/>
</dbReference>
<dbReference type="PANTHER" id="PTHR42815">
    <property type="entry name" value="FAD-BINDING, PUTATIVE (AFU_ORTHOLOGUE AFUA_6G07600)-RELATED"/>
    <property type="match status" value="1"/>
</dbReference>
<reference evidence="4" key="1">
    <citation type="submission" date="2016-10" db="EMBL/GenBank/DDBJ databases">
        <authorList>
            <person name="Varghese N."/>
            <person name="Submissions S."/>
        </authorList>
    </citation>
    <scope>NUCLEOTIDE SEQUENCE [LARGE SCALE GENOMIC DNA]</scope>
    <source>
        <strain evidence="4">DSM 10014</strain>
    </source>
</reference>
<dbReference type="RefSeq" id="WP_074637472.1">
    <property type="nucleotide sequence ID" value="NZ_CP160850.1"/>
</dbReference>
<accession>A0A1H3D9A5</accession>
<dbReference type="GO" id="GO:0016491">
    <property type="term" value="F:oxidoreductase activity"/>
    <property type="evidence" value="ECO:0007669"/>
    <property type="project" value="InterPro"/>
</dbReference>